<dbReference type="OMA" id="HQHESME"/>
<accession>A0A8S1JNT8</accession>
<keyword evidence="3" id="KW-1185">Reference proteome</keyword>
<protein>
    <submittedName>
        <fullName evidence="2">Uncharacterized protein</fullName>
    </submittedName>
</protein>
<dbReference type="AlphaFoldDB" id="A0A8S1JNT8"/>
<feature type="region of interest" description="Disordered" evidence="1">
    <location>
        <begin position="49"/>
        <end position="85"/>
    </location>
</feature>
<feature type="compositionally biased region" description="Basic and acidic residues" evidence="1">
    <location>
        <begin position="53"/>
        <end position="69"/>
    </location>
</feature>
<proteinExistence type="predicted"/>
<feature type="region of interest" description="Disordered" evidence="1">
    <location>
        <begin position="1"/>
        <end position="30"/>
    </location>
</feature>
<sequence>MENQQNHTQYSYINSQKQYNSQHNQQESMESITKEYQNIMNKFQQEIFLKKQNSKEKNEKNEKRSERLKNIPTFTNLLQRTQLDR</sequence>
<dbReference type="EMBL" id="CAJJDM010000001">
    <property type="protein sequence ID" value="CAD8043029.1"/>
    <property type="molecule type" value="Genomic_DNA"/>
</dbReference>
<organism evidence="2 3">
    <name type="scientific">Paramecium primaurelia</name>
    <dbReference type="NCBI Taxonomy" id="5886"/>
    <lineage>
        <taxon>Eukaryota</taxon>
        <taxon>Sar</taxon>
        <taxon>Alveolata</taxon>
        <taxon>Ciliophora</taxon>
        <taxon>Intramacronucleata</taxon>
        <taxon>Oligohymenophorea</taxon>
        <taxon>Peniculida</taxon>
        <taxon>Parameciidae</taxon>
        <taxon>Paramecium</taxon>
    </lineage>
</organism>
<evidence type="ECO:0000313" key="2">
    <source>
        <dbReference type="EMBL" id="CAD8043029.1"/>
    </source>
</evidence>
<evidence type="ECO:0000313" key="3">
    <source>
        <dbReference type="Proteomes" id="UP000688137"/>
    </source>
</evidence>
<gene>
    <name evidence="2" type="ORF">PPRIM_AZ9-3.1.T0040249</name>
</gene>
<feature type="compositionally biased region" description="Polar residues" evidence="1">
    <location>
        <begin position="72"/>
        <end position="85"/>
    </location>
</feature>
<reference evidence="2" key="1">
    <citation type="submission" date="2021-01" db="EMBL/GenBank/DDBJ databases">
        <authorList>
            <consortium name="Genoscope - CEA"/>
            <person name="William W."/>
        </authorList>
    </citation>
    <scope>NUCLEOTIDE SEQUENCE</scope>
</reference>
<comment type="caution">
    <text evidence="2">The sequence shown here is derived from an EMBL/GenBank/DDBJ whole genome shotgun (WGS) entry which is preliminary data.</text>
</comment>
<name>A0A8S1JNT8_PARPR</name>
<dbReference type="Proteomes" id="UP000688137">
    <property type="component" value="Unassembled WGS sequence"/>
</dbReference>
<evidence type="ECO:0000256" key="1">
    <source>
        <dbReference type="SAM" id="MobiDB-lite"/>
    </source>
</evidence>